<gene>
    <name evidence="2" type="ORF">FISHEDRAFT_56245</name>
</gene>
<evidence type="ECO:0000313" key="2">
    <source>
        <dbReference type="EMBL" id="KIY52009.1"/>
    </source>
</evidence>
<feature type="signal peptide" evidence="1">
    <location>
        <begin position="1"/>
        <end position="23"/>
    </location>
</feature>
<keyword evidence="1" id="KW-0732">Signal</keyword>
<reference evidence="2 3" key="1">
    <citation type="journal article" date="2015" name="Fungal Genet. Biol.">
        <title>Evolution of novel wood decay mechanisms in Agaricales revealed by the genome sequences of Fistulina hepatica and Cylindrobasidium torrendii.</title>
        <authorList>
            <person name="Floudas D."/>
            <person name="Held B.W."/>
            <person name="Riley R."/>
            <person name="Nagy L.G."/>
            <person name="Koehler G."/>
            <person name="Ransdell A.S."/>
            <person name="Younus H."/>
            <person name="Chow J."/>
            <person name="Chiniquy J."/>
            <person name="Lipzen A."/>
            <person name="Tritt A."/>
            <person name="Sun H."/>
            <person name="Haridas S."/>
            <person name="LaButti K."/>
            <person name="Ohm R.A."/>
            <person name="Kues U."/>
            <person name="Blanchette R.A."/>
            <person name="Grigoriev I.V."/>
            <person name="Minto R.E."/>
            <person name="Hibbett D.S."/>
        </authorList>
    </citation>
    <scope>NUCLEOTIDE SEQUENCE [LARGE SCALE GENOMIC DNA]</scope>
    <source>
        <strain evidence="2 3">ATCC 64428</strain>
    </source>
</reference>
<sequence>MSLTWVALCKLFSLLVSHLFLSAAIFAPPRSQQQTLTQLCSAEWRLLQRPLWALSLLPPPFPDVVHPVGRVSRAQVQLWAPHCLLARLKMPVCGSFHSMKISSSVLKLEVSDRSCPEGLVSPTSGEVLYFGEPFTLNYTSDKYFLESTISVSVIMDTILSVDYTALNERFGVYLTLTDNTTLAEKHQADCVQLMPRTFVGQYVNNTQAVIMIIEQYNSVGGPVALDFSNNVTVTMLCGDDLYEC</sequence>
<protein>
    <submittedName>
        <fullName evidence="2">Uncharacterized protein</fullName>
    </submittedName>
</protein>
<dbReference type="OrthoDB" id="2915756at2759"/>
<proteinExistence type="predicted"/>
<evidence type="ECO:0000256" key="1">
    <source>
        <dbReference type="SAM" id="SignalP"/>
    </source>
</evidence>
<feature type="chain" id="PRO_5002316247" evidence="1">
    <location>
        <begin position="24"/>
        <end position="244"/>
    </location>
</feature>
<name>A0A0D7AJR6_9AGAR</name>
<organism evidence="2 3">
    <name type="scientific">Fistulina hepatica ATCC 64428</name>
    <dbReference type="NCBI Taxonomy" id="1128425"/>
    <lineage>
        <taxon>Eukaryota</taxon>
        <taxon>Fungi</taxon>
        <taxon>Dikarya</taxon>
        <taxon>Basidiomycota</taxon>
        <taxon>Agaricomycotina</taxon>
        <taxon>Agaricomycetes</taxon>
        <taxon>Agaricomycetidae</taxon>
        <taxon>Agaricales</taxon>
        <taxon>Fistulinaceae</taxon>
        <taxon>Fistulina</taxon>
    </lineage>
</organism>
<evidence type="ECO:0000313" key="3">
    <source>
        <dbReference type="Proteomes" id="UP000054144"/>
    </source>
</evidence>
<accession>A0A0D7AJR6</accession>
<dbReference type="AlphaFoldDB" id="A0A0D7AJR6"/>
<dbReference type="EMBL" id="KN881646">
    <property type="protein sequence ID" value="KIY52009.1"/>
    <property type="molecule type" value="Genomic_DNA"/>
</dbReference>
<dbReference type="Proteomes" id="UP000054144">
    <property type="component" value="Unassembled WGS sequence"/>
</dbReference>
<keyword evidence="3" id="KW-1185">Reference proteome</keyword>